<dbReference type="AlphaFoldDB" id="A0AAE1K720"/>
<name>A0AAE1K720_PETCI</name>
<sequence length="177" mass="19151">MPASHPLPPIYNPSLSYLQPLTLTLLSTTPHHPIYNPSPSYLQPLTPTLVSTTPHPPIYNPSPSPPINNPSPPYLQPLTLTSPSTTPHPHPPIYNPSPSPPLSTTPFPSYLPTPCGSNLMSSGTTPIPYRLSVCLSTLTQTHRPLFASPTPVHRISLHPFPSFPACLPPAHLFFSSL</sequence>
<comment type="caution">
    <text evidence="2">The sequence shown here is derived from an EMBL/GenBank/DDBJ whole genome shotgun (WGS) entry which is preliminary data.</text>
</comment>
<dbReference type="Proteomes" id="UP001286313">
    <property type="component" value="Unassembled WGS sequence"/>
</dbReference>
<feature type="compositionally biased region" description="Pro residues" evidence="1">
    <location>
        <begin position="54"/>
        <end position="75"/>
    </location>
</feature>
<feature type="compositionally biased region" description="Pro residues" evidence="1">
    <location>
        <begin position="86"/>
        <end position="99"/>
    </location>
</feature>
<organism evidence="2 3">
    <name type="scientific">Petrolisthes cinctipes</name>
    <name type="common">Flat porcelain crab</name>
    <dbReference type="NCBI Taxonomy" id="88211"/>
    <lineage>
        <taxon>Eukaryota</taxon>
        <taxon>Metazoa</taxon>
        <taxon>Ecdysozoa</taxon>
        <taxon>Arthropoda</taxon>
        <taxon>Crustacea</taxon>
        <taxon>Multicrustacea</taxon>
        <taxon>Malacostraca</taxon>
        <taxon>Eumalacostraca</taxon>
        <taxon>Eucarida</taxon>
        <taxon>Decapoda</taxon>
        <taxon>Pleocyemata</taxon>
        <taxon>Anomura</taxon>
        <taxon>Galatheoidea</taxon>
        <taxon>Porcellanidae</taxon>
        <taxon>Petrolisthes</taxon>
    </lineage>
</organism>
<evidence type="ECO:0000313" key="3">
    <source>
        <dbReference type="Proteomes" id="UP001286313"/>
    </source>
</evidence>
<reference evidence="2" key="1">
    <citation type="submission" date="2023-10" db="EMBL/GenBank/DDBJ databases">
        <title>Genome assemblies of two species of porcelain crab, Petrolisthes cinctipes and Petrolisthes manimaculis (Anomura: Porcellanidae).</title>
        <authorList>
            <person name="Angst P."/>
        </authorList>
    </citation>
    <scope>NUCLEOTIDE SEQUENCE</scope>
    <source>
        <strain evidence="2">PB745_01</strain>
        <tissue evidence="2">Gill</tissue>
    </source>
</reference>
<dbReference type="PRINTS" id="PR01217">
    <property type="entry name" value="PRICHEXTENSN"/>
</dbReference>
<accession>A0AAE1K720</accession>
<keyword evidence="3" id="KW-1185">Reference proteome</keyword>
<feature type="compositionally biased region" description="Low complexity" evidence="1">
    <location>
        <begin position="76"/>
        <end position="85"/>
    </location>
</feature>
<evidence type="ECO:0000256" key="1">
    <source>
        <dbReference type="SAM" id="MobiDB-lite"/>
    </source>
</evidence>
<protein>
    <submittedName>
        <fullName evidence="2">Uncharacterized protein</fullName>
    </submittedName>
</protein>
<feature type="region of interest" description="Disordered" evidence="1">
    <location>
        <begin position="45"/>
        <end position="99"/>
    </location>
</feature>
<gene>
    <name evidence="2" type="ORF">Pcinc_027241</name>
</gene>
<dbReference type="EMBL" id="JAWQEG010003242">
    <property type="protein sequence ID" value="KAK3867291.1"/>
    <property type="molecule type" value="Genomic_DNA"/>
</dbReference>
<evidence type="ECO:0000313" key="2">
    <source>
        <dbReference type="EMBL" id="KAK3867291.1"/>
    </source>
</evidence>
<proteinExistence type="predicted"/>